<feature type="domain" description="Response regulatory" evidence="12">
    <location>
        <begin position="4"/>
        <end position="121"/>
    </location>
</feature>
<evidence type="ECO:0000259" key="11">
    <source>
        <dbReference type="PROSITE" id="PS01124"/>
    </source>
</evidence>
<protein>
    <recommendedName>
        <fullName evidence="2">Stage 0 sporulation protein A homolog</fullName>
    </recommendedName>
</protein>
<gene>
    <name evidence="13" type="ORF">PBV87_11965</name>
</gene>
<dbReference type="CDD" id="cd17536">
    <property type="entry name" value="REC_YesN-like"/>
    <property type="match status" value="1"/>
</dbReference>
<reference evidence="13" key="1">
    <citation type="journal article" date="2023" name="Int. J. Syst. Evol. Microbiol.">
        <title>&lt;i&gt;Holtiella tumoricola&lt;/i&gt; gen. nov. sp. nov., isolated from a human clinical sample.</title>
        <authorList>
            <person name="Allen-Vercoe E."/>
            <person name="Daigneault M.C."/>
            <person name="Vancuren S.J."/>
            <person name="Cochrane K."/>
            <person name="O'Neal L.L."/>
            <person name="Sankaranarayanan K."/>
            <person name="Lawson P.A."/>
        </authorList>
    </citation>
    <scope>NUCLEOTIDE SEQUENCE</scope>
    <source>
        <strain evidence="13">CC70A</strain>
    </source>
</reference>
<feature type="domain" description="HTH araC/xylS-type" evidence="11">
    <location>
        <begin position="435"/>
        <end position="533"/>
    </location>
</feature>
<dbReference type="GO" id="GO:0003700">
    <property type="term" value="F:DNA-binding transcription factor activity"/>
    <property type="evidence" value="ECO:0007669"/>
    <property type="project" value="InterPro"/>
</dbReference>
<evidence type="ECO:0000313" key="14">
    <source>
        <dbReference type="Proteomes" id="UP001169242"/>
    </source>
</evidence>
<evidence type="ECO:0000256" key="10">
    <source>
        <dbReference type="PROSITE-ProRule" id="PRU00169"/>
    </source>
</evidence>
<evidence type="ECO:0000256" key="2">
    <source>
        <dbReference type="ARBA" id="ARBA00018672"/>
    </source>
</evidence>
<keyword evidence="8" id="KW-0804">Transcription</keyword>
<accession>A0AA42J1A9</accession>
<keyword evidence="7" id="KW-0238">DNA-binding</keyword>
<dbReference type="AlphaFoldDB" id="A0AA42J1A9"/>
<dbReference type="InterPro" id="IPR018060">
    <property type="entry name" value="HTH_AraC"/>
</dbReference>
<evidence type="ECO:0000259" key="12">
    <source>
        <dbReference type="PROSITE" id="PS50110"/>
    </source>
</evidence>
<dbReference type="SUPFAM" id="SSF46689">
    <property type="entry name" value="Homeodomain-like"/>
    <property type="match status" value="2"/>
</dbReference>
<dbReference type="InterPro" id="IPR051552">
    <property type="entry name" value="HptR"/>
</dbReference>
<evidence type="ECO:0000256" key="4">
    <source>
        <dbReference type="ARBA" id="ARBA00022553"/>
    </source>
</evidence>
<comment type="function">
    <text evidence="9">May play the central regulatory role in sporulation. It may be an element of the effector pathway responsible for the activation of sporulation genes in response to nutritional stress. Spo0A may act in concert with spo0H (a sigma factor) to control the expression of some genes that are critical to the sporulation process.</text>
</comment>
<dbReference type="PROSITE" id="PS01124">
    <property type="entry name" value="HTH_ARAC_FAMILY_2"/>
    <property type="match status" value="1"/>
</dbReference>
<dbReference type="GO" id="GO:0005737">
    <property type="term" value="C:cytoplasm"/>
    <property type="evidence" value="ECO:0007669"/>
    <property type="project" value="UniProtKB-SubCell"/>
</dbReference>
<comment type="subcellular location">
    <subcellularLocation>
        <location evidence="1">Cytoplasm</location>
    </subcellularLocation>
</comment>
<dbReference type="SMART" id="SM00342">
    <property type="entry name" value="HTH_ARAC"/>
    <property type="match status" value="1"/>
</dbReference>
<dbReference type="Gene3D" id="3.40.50.2300">
    <property type="match status" value="1"/>
</dbReference>
<keyword evidence="4 10" id="KW-0597">Phosphoprotein</keyword>
<dbReference type="SMART" id="SM00448">
    <property type="entry name" value="REC"/>
    <property type="match status" value="1"/>
</dbReference>
<dbReference type="GO" id="GO:0043565">
    <property type="term" value="F:sequence-specific DNA binding"/>
    <property type="evidence" value="ECO:0007669"/>
    <property type="project" value="InterPro"/>
</dbReference>
<name>A0AA42J1A9_9FIRM</name>
<evidence type="ECO:0000256" key="7">
    <source>
        <dbReference type="ARBA" id="ARBA00023125"/>
    </source>
</evidence>
<evidence type="ECO:0000256" key="3">
    <source>
        <dbReference type="ARBA" id="ARBA00022490"/>
    </source>
</evidence>
<dbReference type="PANTHER" id="PTHR42713:SF3">
    <property type="entry name" value="TRANSCRIPTIONAL REGULATORY PROTEIN HPTR"/>
    <property type="match status" value="1"/>
</dbReference>
<keyword evidence="14" id="KW-1185">Reference proteome</keyword>
<keyword evidence="3" id="KW-0963">Cytoplasm</keyword>
<keyword evidence="5" id="KW-0902">Two-component regulatory system</keyword>
<sequence length="537" mass="61511">MGRSILIVDDEELIRQGIRARIDYLGFKFDSIREADDGTTALSLLEQAPADVVITDIRMNDMDGIELIGKVKPLYPHIQFIILSGYAEFAYAEQAINLGVNAYLLKPISNEELKKTMNNVLERIELEEHNHRTVKLGEQILVENQKHIFEKNLNALLYHPNPLKGEGKVLFNTVNEQFPLEKRKFMTILMNIDGDSYEGNKFGYQDIKLIRFTIKNILSDFPSQSDKVVISNLSNTNQLFAILSNECSTTLRAEAEQVFSALQGVLWNRMQISISIGISSVTDKLSLDSTKEAQEAFQQRLIHGNGSMYFYDDIKLLSGTQLPTSELNMLSQYIERKDIGNIQVILNAIFSDECMQQYNVNYIRIVWVRIIGILLKSAHSSFEKEPQKAEQLVMDLDDLVGISSLAELREYLWTLVLDCLETDTHMDTNAKNKIKLATKYITNNYNKDIAINDLAERFMMSPNYFSSIFKKETGQTTINYIKELRINKAREYLAQSSKSVVDIAKEVGYEDSQYFFKVFKKSTGQTPLQYRKSYSKL</sequence>
<evidence type="ECO:0000256" key="6">
    <source>
        <dbReference type="ARBA" id="ARBA00023015"/>
    </source>
</evidence>
<dbReference type="Gene3D" id="1.10.10.60">
    <property type="entry name" value="Homeodomain-like"/>
    <property type="match status" value="2"/>
</dbReference>
<dbReference type="GO" id="GO:0000160">
    <property type="term" value="P:phosphorelay signal transduction system"/>
    <property type="evidence" value="ECO:0007669"/>
    <property type="project" value="UniProtKB-KW"/>
</dbReference>
<dbReference type="InterPro" id="IPR001789">
    <property type="entry name" value="Sig_transdc_resp-reg_receiver"/>
</dbReference>
<proteinExistence type="predicted"/>
<dbReference type="InterPro" id="IPR009057">
    <property type="entry name" value="Homeodomain-like_sf"/>
</dbReference>
<dbReference type="PRINTS" id="PR00032">
    <property type="entry name" value="HTHARAC"/>
</dbReference>
<evidence type="ECO:0000313" key="13">
    <source>
        <dbReference type="EMBL" id="MDA3732200.1"/>
    </source>
</evidence>
<dbReference type="PROSITE" id="PS50110">
    <property type="entry name" value="RESPONSE_REGULATORY"/>
    <property type="match status" value="1"/>
</dbReference>
<evidence type="ECO:0000256" key="9">
    <source>
        <dbReference type="ARBA" id="ARBA00024867"/>
    </source>
</evidence>
<dbReference type="InterPro" id="IPR011006">
    <property type="entry name" value="CheY-like_superfamily"/>
</dbReference>
<evidence type="ECO:0000256" key="8">
    <source>
        <dbReference type="ARBA" id="ARBA00023163"/>
    </source>
</evidence>
<organism evidence="13 14">
    <name type="scientific">Holtiella tumoricola</name>
    <dbReference type="NCBI Taxonomy" id="3018743"/>
    <lineage>
        <taxon>Bacteria</taxon>
        <taxon>Bacillati</taxon>
        <taxon>Bacillota</taxon>
        <taxon>Clostridia</taxon>
        <taxon>Lachnospirales</taxon>
        <taxon>Cellulosilyticaceae</taxon>
        <taxon>Holtiella</taxon>
    </lineage>
</organism>
<dbReference type="Pfam" id="PF12833">
    <property type="entry name" value="HTH_18"/>
    <property type="match status" value="1"/>
</dbReference>
<dbReference type="InterPro" id="IPR020449">
    <property type="entry name" value="Tscrpt_reg_AraC-type_HTH"/>
</dbReference>
<evidence type="ECO:0000256" key="5">
    <source>
        <dbReference type="ARBA" id="ARBA00023012"/>
    </source>
</evidence>
<feature type="modified residue" description="4-aspartylphosphate" evidence="10">
    <location>
        <position position="56"/>
    </location>
</feature>
<dbReference type="SUPFAM" id="SSF52172">
    <property type="entry name" value="CheY-like"/>
    <property type="match status" value="1"/>
</dbReference>
<evidence type="ECO:0000256" key="1">
    <source>
        <dbReference type="ARBA" id="ARBA00004496"/>
    </source>
</evidence>
<dbReference type="RefSeq" id="WP_271012454.1">
    <property type="nucleotide sequence ID" value="NZ_JAQIFT010000046.1"/>
</dbReference>
<dbReference type="Proteomes" id="UP001169242">
    <property type="component" value="Unassembled WGS sequence"/>
</dbReference>
<dbReference type="Pfam" id="PF00072">
    <property type="entry name" value="Response_reg"/>
    <property type="match status" value="1"/>
</dbReference>
<dbReference type="EMBL" id="JAQIFT010000046">
    <property type="protein sequence ID" value="MDA3732200.1"/>
    <property type="molecule type" value="Genomic_DNA"/>
</dbReference>
<dbReference type="PANTHER" id="PTHR42713">
    <property type="entry name" value="HISTIDINE KINASE-RELATED"/>
    <property type="match status" value="1"/>
</dbReference>
<keyword evidence="6" id="KW-0805">Transcription regulation</keyword>
<comment type="caution">
    <text evidence="13">The sequence shown here is derived from an EMBL/GenBank/DDBJ whole genome shotgun (WGS) entry which is preliminary data.</text>
</comment>